<keyword evidence="2" id="KW-1185">Reference proteome</keyword>
<dbReference type="AlphaFoldDB" id="A0A8H3ZWL0"/>
<protein>
    <submittedName>
        <fullName evidence="1">Uncharacterized protein</fullName>
    </submittedName>
</protein>
<accession>A0A8H3ZWL0</accession>
<name>A0A8H3ZWL0_9PEZI</name>
<gene>
    <name evidence="1" type="ORF">GQ607_002521</name>
</gene>
<sequence length="79" mass="8864">MTWRSHVLRRVDCNLVLCLGDGLFSTLTTASTDGKRHETIPGIWEDIIHASTCLSLLATEKSALHIRSVVDVRRQFITT</sequence>
<organism evidence="1 2">
    <name type="scientific">Colletotrichum asianum</name>
    <dbReference type="NCBI Taxonomy" id="702518"/>
    <lineage>
        <taxon>Eukaryota</taxon>
        <taxon>Fungi</taxon>
        <taxon>Dikarya</taxon>
        <taxon>Ascomycota</taxon>
        <taxon>Pezizomycotina</taxon>
        <taxon>Sordariomycetes</taxon>
        <taxon>Hypocreomycetidae</taxon>
        <taxon>Glomerellales</taxon>
        <taxon>Glomerellaceae</taxon>
        <taxon>Colletotrichum</taxon>
        <taxon>Colletotrichum gloeosporioides species complex</taxon>
    </lineage>
</organism>
<evidence type="ECO:0000313" key="2">
    <source>
        <dbReference type="Proteomes" id="UP000434172"/>
    </source>
</evidence>
<evidence type="ECO:0000313" key="1">
    <source>
        <dbReference type="EMBL" id="KAF0330191.1"/>
    </source>
</evidence>
<proteinExistence type="predicted"/>
<comment type="caution">
    <text evidence="1">The sequence shown here is derived from an EMBL/GenBank/DDBJ whole genome shotgun (WGS) entry which is preliminary data.</text>
</comment>
<dbReference type="Proteomes" id="UP000434172">
    <property type="component" value="Unassembled WGS sequence"/>
</dbReference>
<dbReference type="EMBL" id="WOWK01000008">
    <property type="protein sequence ID" value="KAF0330191.1"/>
    <property type="molecule type" value="Genomic_DNA"/>
</dbReference>
<reference evidence="1 2" key="1">
    <citation type="submission" date="2019-12" db="EMBL/GenBank/DDBJ databases">
        <title>A genome sequence resource for the geographically widespread anthracnose pathogen Colletotrichum asianum.</title>
        <authorList>
            <person name="Meng Y."/>
        </authorList>
    </citation>
    <scope>NUCLEOTIDE SEQUENCE [LARGE SCALE GENOMIC DNA]</scope>
    <source>
        <strain evidence="1 2">ICMP 18580</strain>
    </source>
</reference>